<organism evidence="2 3">
    <name type="scientific">Streptomyces bluensis</name>
    <dbReference type="NCBI Taxonomy" id="33897"/>
    <lineage>
        <taxon>Bacteria</taxon>
        <taxon>Bacillati</taxon>
        <taxon>Actinomycetota</taxon>
        <taxon>Actinomycetes</taxon>
        <taxon>Kitasatosporales</taxon>
        <taxon>Streptomycetaceae</taxon>
        <taxon>Streptomyces</taxon>
    </lineage>
</organism>
<sequence>MTTATPARPQRQPARPASPPPVWERHKLFQEPAYLMELPPLEDEDGDGDRGW</sequence>
<protein>
    <submittedName>
        <fullName evidence="2">Uncharacterized protein</fullName>
    </submittedName>
</protein>
<reference evidence="2 3" key="1">
    <citation type="submission" date="2024-10" db="EMBL/GenBank/DDBJ databases">
        <title>The Natural Products Discovery Center: Release of the First 8490 Sequenced Strains for Exploring Actinobacteria Biosynthetic Diversity.</title>
        <authorList>
            <person name="Kalkreuter E."/>
            <person name="Kautsar S.A."/>
            <person name="Yang D."/>
            <person name="Bader C.D."/>
            <person name="Teijaro C.N."/>
            <person name="Fluegel L."/>
            <person name="Davis C.M."/>
            <person name="Simpson J.R."/>
            <person name="Lauterbach L."/>
            <person name="Steele A.D."/>
            <person name="Gui C."/>
            <person name="Meng S."/>
            <person name="Li G."/>
            <person name="Viehrig K."/>
            <person name="Ye F."/>
            <person name="Su P."/>
            <person name="Kiefer A.F."/>
            <person name="Nichols A."/>
            <person name="Cepeda A.J."/>
            <person name="Yan W."/>
            <person name="Fan B."/>
            <person name="Jiang Y."/>
            <person name="Adhikari A."/>
            <person name="Zheng C.-J."/>
            <person name="Schuster L."/>
            <person name="Cowan T.M."/>
            <person name="Smanski M.J."/>
            <person name="Chevrette M.G."/>
            <person name="De Carvalho L.P.S."/>
            <person name="Shen B."/>
        </authorList>
    </citation>
    <scope>NUCLEOTIDE SEQUENCE [LARGE SCALE GENOMIC DNA]</scope>
    <source>
        <strain evidence="2 3">NPDC001390</strain>
    </source>
</reference>
<proteinExistence type="predicted"/>
<feature type="compositionally biased region" description="Acidic residues" evidence="1">
    <location>
        <begin position="40"/>
        <end position="52"/>
    </location>
</feature>
<dbReference type="RefSeq" id="WP_387892551.1">
    <property type="nucleotide sequence ID" value="NZ_JBIAWJ010000031.1"/>
</dbReference>
<dbReference type="Proteomes" id="UP001602058">
    <property type="component" value="Unassembled WGS sequence"/>
</dbReference>
<evidence type="ECO:0000313" key="3">
    <source>
        <dbReference type="Proteomes" id="UP001602058"/>
    </source>
</evidence>
<feature type="compositionally biased region" description="Low complexity" evidence="1">
    <location>
        <begin position="1"/>
        <end position="15"/>
    </location>
</feature>
<name>A0ABW6UUB3_9ACTN</name>
<evidence type="ECO:0000313" key="2">
    <source>
        <dbReference type="EMBL" id="MFF4527055.1"/>
    </source>
</evidence>
<feature type="region of interest" description="Disordered" evidence="1">
    <location>
        <begin position="1"/>
        <end position="52"/>
    </location>
</feature>
<evidence type="ECO:0000256" key="1">
    <source>
        <dbReference type="SAM" id="MobiDB-lite"/>
    </source>
</evidence>
<dbReference type="EMBL" id="JBIAWJ010000031">
    <property type="protein sequence ID" value="MFF4527055.1"/>
    <property type="molecule type" value="Genomic_DNA"/>
</dbReference>
<keyword evidence="3" id="KW-1185">Reference proteome</keyword>
<comment type="caution">
    <text evidence="2">The sequence shown here is derived from an EMBL/GenBank/DDBJ whole genome shotgun (WGS) entry which is preliminary data.</text>
</comment>
<accession>A0ABW6UUB3</accession>
<gene>
    <name evidence="2" type="ORF">ACFY1D_37420</name>
</gene>